<evidence type="ECO:0000256" key="1">
    <source>
        <dbReference type="SAM" id="MobiDB-lite"/>
    </source>
</evidence>
<dbReference type="EMBL" id="JAEPRB010000113">
    <property type="protein sequence ID" value="KAG2221310.1"/>
    <property type="molecule type" value="Genomic_DNA"/>
</dbReference>
<proteinExistence type="predicted"/>
<dbReference type="OrthoDB" id="3056903at2759"/>
<evidence type="ECO:0000313" key="2">
    <source>
        <dbReference type="EMBL" id="KAG2221310.1"/>
    </source>
</evidence>
<sequence length="215" mass="23340">MSFPQFPNGDFEKQIPLRENAKVVRPTSNDKRAKVQVALPSTFFQVHSLEHVTCSVTVNFKIYGSLGHFKHKGIHSHGAFEALHDTKEILDKVEECVLKCPSETAYAFKIVTSVVTILLKQYVNGAGISELETTTVTTRYNDIRSSGDGTSSNSNECLSSASSNHNNNNTLATTGTASATYNNNNNHSATHSPTNTNNIKNASANSLSSSSFNPE</sequence>
<name>A0A8H7S348_9FUNG</name>
<feature type="compositionally biased region" description="Low complexity" evidence="1">
    <location>
        <begin position="151"/>
        <end position="180"/>
    </location>
</feature>
<comment type="caution">
    <text evidence="2">The sequence shown here is derived from an EMBL/GenBank/DDBJ whole genome shotgun (WGS) entry which is preliminary data.</text>
</comment>
<dbReference type="AlphaFoldDB" id="A0A8H7S348"/>
<dbReference type="Proteomes" id="UP000646827">
    <property type="component" value="Unassembled WGS sequence"/>
</dbReference>
<feature type="compositionally biased region" description="Polar residues" evidence="1">
    <location>
        <begin position="181"/>
        <end position="196"/>
    </location>
</feature>
<feature type="region of interest" description="Disordered" evidence="1">
    <location>
        <begin position="141"/>
        <end position="215"/>
    </location>
</feature>
<keyword evidence="3" id="KW-1185">Reference proteome</keyword>
<gene>
    <name evidence="2" type="ORF">INT45_000223</name>
</gene>
<accession>A0A8H7S348</accession>
<reference evidence="2 3" key="1">
    <citation type="submission" date="2020-12" db="EMBL/GenBank/DDBJ databases">
        <title>Metabolic potential, ecology and presence of endohyphal bacteria is reflected in genomic diversity of Mucoromycotina.</title>
        <authorList>
            <person name="Muszewska A."/>
            <person name="Okrasinska A."/>
            <person name="Steczkiewicz K."/>
            <person name="Drgas O."/>
            <person name="Orlowska M."/>
            <person name="Perlinska-Lenart U."/>
            <person name="Aleksandrzak-Piekarczyk T."/>
            <person name="Szatraj K."/>
            <person name="Zielenkiewicz U."/>
            <person name="Pilsyk S."/>
            <person name="Malc E."/>
            <person name="Mieczkowski P."/>
            <person name="Kruszewska J.S."/>
            <person name="Biernat P."/>
            <person name="Pawlowska J."/>
        </authorList>
    </citation>
    <scope>NUCLEOTIDE SEQUENCE [LARGE SCALE GENOMIC DNA]</scope>
    <source>
        <strain evidence="2 3">CBS 142.35</strain>
    </source>
</reference>
<feature type="compositionally biased region" description="Low complexity" evidence="1">
    <location>
        <begin position="197"/>
        <end position="215"/>
    </location>
</feature>
<evidence type="ECO:0000313" key="3">
    <source>
        <dbReference type="Proteomes" id="UP000646827"/>
    </source>
</evidence>
<feature type="compositionally biased region" description="Polar residues" evidence="1">
    <location>
        <begin position="141"/>
        <end position="150"/>
    </location>
</feature>
<protein>
    <submittedName>
        <fullName evidence="2">Uncharacterized protein</fullName>
    </submittedName>
</protein>
<organism evidence="2 3">
    <name type="scientific">Circinella minor</name>
    <dbReference type="NCBI Taxonomy" id="1195481"/>
    <lineage>
        <taxon>Eukaryota</taxon>
        <taxon>Fungi</taxon>
        <taxon>Fungi incertae sedis</taxon>
        <taxon>Mucoromycota</taxon>
        <taxon>Mucoromycotina</taxon>
        <taxon>Mucoromycetes</taxon>
        <taxon>Mucorales</taxon>
        <taxon>Lichtheimiaceae</taxon>
        <taxon>Circinella</taxon>
    </lineage>
</organism>